<organism evidence="2 3">
    <name type="scientific">Roseburia zhanii</name>
    <dbReference type="NCBI Taxonomy" id="2763064"/>
    <lineage>
        <taxon>Bacteria</taxon>
        <taxon>Bacillati</taxon>
        <taxon>Bacillota</taxon>
        <taxon>Clostridia</taxon>
        <taxon>Lachnospirales</taxon>
        <taxon>Lachnospiraceae</taxon>
        <taxon>Roseburia</taxon>
    </lineage>
</organism>
<dbReference type="SMART" id="SM01126">
    <property type="entry name" value="DDE_Tnp_IS1595"/>
    <property type="match status" value="1"/>
</dbReference>
<accession>A0A923LSC9</accession>
<protein>
    <submittedName>
        <fullName evidence="2">IS1595 family transposase</fullName>
    </submittedName>
</protein>
<evidence type="ECO:0000313" key="2">
    <source>
        <dbReference type="EMBL" id="MBC5715440.1"/>
    </source>
</evidence>
<dbReference type="AlphaFoldDB" id="A0A923LSC9"/>
<dbReference type="InterPro" id="IPR024445">
    <property type="entry name" value="Tnp_ISXO2-like"/>
</dbReference>
<proteinExistence type="predicted"/>
<dbReference type="InterPro" id="IPR013087">
    <property type="entry name" value="Znf_C2H2_type"/>
</dbReference>
<name>A0A923LSC9_9FIRM</name>
<dbReference type="PROSITE" id="PS50157">
    <property type="entry name" value="ZINC_FINGER_C2H2_2"/>
    <property type="match status" value="1"/>
</dbReference>
<dbReference type="EMBL" id="JACOPH010000020">
    <property type="protein sequence ID" value="MBC5715440.1"/>
    <property type="molecule type" value="Genomic_DNA"/>
</dbReference>
<gene>
    <name evidence="2" type="ORF">H8S17_14745</name>
</gene>
<sequence>MNVKHRNKDKRLLRFLADSSDYYDYLKGINNLTDSQKQVLYERLKSELPITQSTPIQSLSLPTTANTTIRTALPDSDKPTYTIDCCLHCGSTAIKKIGKTKGGMQRYLCKDCHKSFTENYGLITHYSHLSEWQWQEAVRATVVGISLTELAKNINVSTKTAWLCRMKIYDTLKNIYGYCDTFNSIVEADGKYERISFKGCKDKSFFIDKLGRLPRHHRSRAQRIDYLGDDYKKLFVENPTMLKEMIYSSQKRMVGRDTIDINHQHVCILTAIDRSNNIYVQPVSAGSAKYDTVYENLQSRITREAVLVTDEYNSYKYLCRKESIEHIVVNSKCHSYGTYSLSRINALHSSIDRFLGSNEYKPATKYLDLYLIMFWWLEKNKDVSQIILCEQLFNILLGRVSYTVRSKMTNVSQSDLISRPLPIDGMCYY</sequence>
<evidence type="ECO:0000259" key="1">
    <source>
        <dbReference type="PROSITE" id="PS50157"/>
    </source>
</evidence>
<reference evidence="2" key="1">
    <citation type="submission" date="2020-08" db="EMBL/GenBank/DDBJ databases">
        <title>Genome public.</title>
        <authorList>
            <person name="Liu C."/>
            <person name="Sun Q."/>
        </authorList>
    </citation>
    <scope>NUCLEOTIDE SEQUENCE</scope>
    <source>
        <strain evidence="2">BX1005</strain>
    </source>
</reference>
<dbReference type="Proteomes" id="UP000606720">
    <property type="component" value="Unassembled WGS sequence"/>
</dbReference>
<evidence type="ECO:0000313" key="3">
    <source>
        <dbReference type="Proteomes" id="UP000606720"/>
    </source>
</evidence>
<dbReference type="RefSeq" id="WP_186867763.1">
    <property type="nucleotide sequence ID" value="NZ_JACOPH010000020.1"/>
</dbReference>
<feature type="domain" description="C2H2-type" evidence="1">
    <location>
        <begin position="107"/>
        <end position="125"/>
    </location>
</feature>
<keyword evidence="3" id="KW-1185">Reference proteome</keyword>
<comment type="caution">
    <text evidence="2">The sequence shown here is derived from an EMBL/GenBank/DDBJ whole genome shotgun (WGS) entry which is preliminary data.</text>
</comment>
<dbReference type="Pfam" id="PF12762">
    <property type="entry name" value="DDE_Tnp_IS1595"/>
    <property type="match status" value="1"/>
</dbReference>